<protein>
    <submittedName>
        <fullName evidence="3">Uncharacterized protein</fullName>
    </submittedName>
</protein>
<evidence type="ECO:0000313" key="3">
    <source>
        <dbReference type="EMBL" id="KKL74674.1"/>
    </source>
</evidence>
<keyword evidence="2" id="KW-0472">Membrane</keyword>
<gene>
    <name evidence="3" type="ORF">LCGC14_2062530</name>
</gene>
<accession>A0A0F9EKW0</accession>
<dbReference type="EMBL" id="LAZR01024576">
    <property type="protein sequence ID" value="KKL74674.1"/>
    <property type="molecule type" value="Genomic_DNA"/>
</dbReference>
<keyword evidence="2" id="KW-0812">Transmembrane</keyword>
<feature type="transmembrane region" description="Helical" evidence="2">
    <location>
        <begin position="6"/>
        <end position="26"/>
    </location>
</feature>
<reference evidence="3" key="1">
    <citation type="journal article" date="2015" name="Nature">
        <title>Complex archaea that bridge the gap between prokaryotes and eukaryotes.</title>
        <authorList>
            <person name="Spang A."/>
            <person name="Saw J.H."/>
            <person name="Jorgensen S.L."/>
            <person name="Zaremba-Niedzwiedzka K."/>
            <person name="Martijn J."/>
            <person name="Lind A.E."/>
            <person name="van Eijk R."/>
            <person name="Schleper C."/>
            <person name="Guy L."/>
            <person name="Ettema T.J."/>
        </authorList>
    </citation>
    <scope>NUCLEOTIDE SEQUENCE</scope>
</reference>
<proteinExistence type="predicted"/>
<organism evidence="3">
    <name type="scientific">marine sediment metagenome</name>
    <dbReference type="NCBI Taxonomy" id="412755"/>
    <lineage>
        <taxon>unclassified sequences</taxon>
        <taxon>metagenomes</taxon>
        <taxon>ecological metagenomes</taxon>
    </lineage>
</organism>
<name>A0A0F9EKW0_9ZZZZ</name>
<keyword evidence="2" id="KW-1133">Transmembrane helix</keyword>
<feature type="region of interest" description="Disordered" evidence="1">
    <location>
        <begin position="65"/>
        <end position="84"/>
    </location>
</feature>
<sequence>MDLDIIGVVIQGGAVGLLLTFGFLGYKIAMKLINVGQSLITNHLGELTDEVRGVREELARLSERLPGRNPWAPRDTPPTVHDPE</sequence>
<comment type="caution">
    <text evidence="3">The sequence shown here is derived from an EMBL/GenBank/DDBJ whole genome shotgun (WGS) entry which is preliminary data.</text>
</comment>
<evidence type="ECO:0000256" key="1">
    <source>
        <dbReference type="SAM" id="MobiDB-lite"/>
    </source>
</evidence>
<dbReference type="AlphaFoldDB" id="A0A0F9EKW0"/>
<evidence type="ECO:0000256" key="2">
    <source>
        <dbReference type="SAM" id="Phobius"/>
    </source>
</evidence>